<evidence type="ECO:0000256" key="1">
    <source>
        <dbReference type="SAM" id="MobiDB-lite"/>
    </source>
</evidence>
<comment type="caution">
    <text evidence="2">The sequence shown here is derived from an EMBL/GenBank/DDBJ whole genome shotgun (WGS) entry which is preliminary data.</text>
</comment>
<dbReference type="EMBL" id="BMIF01000001">
    <property type="protein sequence ID" value="GGA56191.1"/>
    <property type="molecule type" value="Genomic_DNA"/>
</dbReference>
<keyword evidence="3" id="KW-1185">Reference proteome</keyword>
<dbReference type="Proteomes" id="UP000636264">
    <property type="component" value="Unassembled WGS sequence"/>
</dbReference>
<proteinExistence type="predicted"/>
<dbReference type="AlphaFoldDB" id="A0A916RH44"/>
<sequence length="386" mass="42228">MIWCPPLFGGHFMHQSTALQKVHRNSRLLLNEASYYVSDKDLYRGNVIGLPVFGGTVRMQSGGIGLVFKEPKDGPSAKDLVGFMRRMEGVELLGKSNSIDLRTLILKDLLSGASFIEGHPFTNAGISIRTFDLANVTIGTDNIARVSLNMTGYSPNEAQPAGSQYSTPTEVLRSAPPESQLGPKINDRFEENVYSGPIITEVSDDEEVSYADVIDPLLHSPGISEDSDRAVVSFDDVSQASATPSESLLMPWALLGSLFGPDAFASNPQIGELAAALAPGGRLYGQRLQEVLKHDAFKRIALREKELRDDLGKLIKESRTTEADKKLKKLEAKEDKKLKKLEAKEPAVQSSEQQLQVVKSKTKQGLASRIRRTFSGQVKISKDATN</sequence>
<reference evidence="2" key="1">
    <citation type="journal article" date="2014" name="Int. J. Syst. Evol. Microbiol.">
        <title>Complete genome sequence of Corynebacterium casei LMG S-19264T (=DSM 44701T), isolated from a smear-ripened cheese.</title>
        <authorList>
            <consortium name="US DOE Joint Genome Institute (JGI-PGF)"/>
            <person name="Walter F."/>
            <person name="Albersmeier A."/>
            <person name="Kalinowski J."/>
            <person name="Ruckert C."/>
        </authorList>
    </citation>
    <scope>NUCLEOTIDE SEQUENCE</scope>
    <source>
        <strain evidence="2">CGMCC 1.15320</strain>
    </source>
</reference>
<name>A0A916RH44_9HYPH</name>
<feature type="region of interest" description="Disordered" evidence="1">
    <location>
        <begin position="155"/>
        <end position="184"/>
    </location>
</feature>
<reference evidence="2" key="2">
    <citation type="submission" date="2020-09" db="EMBL/GenBank/DDBJ databases">
        <authorList>
            <person name="Sun Q."/>
            <person name="Zhou Y."/>
        </authorList>
    </citation>
    <scope>NUCLEOTIDE SEQUENCE</scope>
    <source>
        <strain evidence="2">CGMCC 1.15320</strain>
    </source>
</reference>
<feature type="compositionally biased region" description="Polar residues" evidence="1">
    <location>
        <begin position="155"/>
        <end position="169"/>
    </location>
</feature>
<gene>
    <name evidence="2" type="ORF">GCM10011385_07210</name>
</gene>
<feature type="compositionally biased region" description="Polar residues" evidence="1">
    <location>
        <begin position="348"/>
        <end position="364"/>
    </location>
</feature>
<evidence type="ECO:0000313" key="2">
    <source>
        <dbReference type="EMBL" id="GGA56191.1"/>
    </source>
</evidence>
<evidence type="ECO:0000313" key="3">
    <source>
        <dbReference type="Proteomes" id="UP000636264"/>
    </source>
</evidence>
<feature type="region of interest" description="Disordered" evidence="1">
    <location>
        <begin position="342"/>
        <end position="364"/>
    </location>
</feature>
<organism evidence="2 3">
    <name type="scientific">Nitratireductor aestuarii</name>
    <dbReference type="NCBI Taxonomy" id="1735103"/>
    <lineage>
        <taxon>Bacteria</taxon>
        <taxon>Pseudomonadati</taxon>
        <taxon>Pseudomonadota</taxon>
        <taxon>Alphaproteobacteria</taxon>
        <taxon>Hyphomicrobiales</taxon>
        <taxon>Phyllobacteriaceae</taxon>
        <taxon>Nitratireductor</taxon>
    </lineage>
</organism>
<accession>A0A916RH44</accession>
<protein>
    <submittedName>
        <fullName evidence="2">Uncharacterized protein</fullName>
    </submittedName>
</protein>